<dbReference type="InterPro" id="IPR002073">
    <property type="entry name" value="PDEase_catalytic_dom"/>
</dbReference>
<evidence type="ECO:0000313" key="9">
    <source>
        <dbReference type="EMBL" id="GMH64683.1"/>
    </source>
</evidence>
<accession>A0A9W7E3R6</accession>
<dbReference type="PANTHER" id="PTHR11347">
    <property type="entry name" value="CYCLIC NUCLEOTIDE PHOSPHODIESTERASE"/>
    <property type="match status" value="1"/>
</dbReference>
<dbReference type="SUPFAM" id="SSF109604">
    <property type="entry name" value="HD-domain/PDEase-like"/>
    <property type="match status" value="1"/>
</dbReference>
<feature type="binding site" evidence="5">
    <location>
        <position position="790"/>
    </location>
    <ligand>
        <name>Zn(2+)</name>
        <dbReference type="ChEBI" id="CHEBI:29105"/>
        <label>1</label>
    </ligand>
</feature>
<evidence type="ECO:0000256" key="3">
    <source>
        <dbReference type="PIRSR" id="PIRSR623088-1"/>
    </source>
</evidence>
<protein>
    <recommendedName>
        <fullName evidence="6">Phosphodiesterase</fullName>
        <ecNumber evidence="6">3.1.4.-</ecNumber>
    </recommendedName>
</protein>
<dbReference type="Gene3D" id="3.30.450.40">
    <property type="match status" value="3"/>
</dbReference>
<dbReference type="PROSITE" id="PS51845">
    <property type="entry name" value="PDEASE_I_2"/>
    <property type="match status" value="1"/>
</dbReference>
<dbReference type="InterPro" id="IPR029016">
    <property type="entry name" value="GAF-like_dom_sf"/>
</dbReference>
<feature type="binding site" evidence="5">
    <location>
        <position position="789"/>
    </location>
    <ligand>
        <name>Zn(2+)</name>
        <dbReference type="ChEBI" id="CHEBI:29105"/>
        <label>1</label>
    </ligand>
</feature>
<evidence type="ECO:0000256" key="6">
    <source>
        <dbReference type="RuleBase" id="RU363067"/>
    </source>
</evidence>
<organism evidence="9 10">
    <name type="scientific">Triparma retinervis</name>
    <dbReference type="NCBI Taxonomy" id="2557542"/>
    <lineage>
        <taxon>Eukaryota</taxon>
        <taxon>Sar</taxon>
        <taxon>Stramenopiles</taxon>
        <taxon>Ochrophyta</taxon>
        <taxon>Bolidophyceae</taxon>
        <taxon>Parmales</taxon>
        <taxon>Triparmaceae</taxon>
        <taxon>Triparma</taxon>
    </lineage>
</organism>
<feature type="binding site" evidence="4">
    <location>
        <position position="790"/>
    </location>
    <ligand>
        <name>AMP</name>
        <dbReference type="ChEBI" id="CHEBI:456215"/>
    </ligand>
</feature>
<feature type="binding site" evidence="5">
    <location>
        <position position="790"/>
    </location>
    <ligand>
        <name>Zn(2+)</name>
        <dbReference type="ChEBI" id="CHEBI:29105"/>
        <label>2</label>
    </ligand>
</feature>
<dbReference type="SMART" id="SM00065">
    <property type="entry name" value="GAF"/>
    <property type="match status" value="2"/>
</dbReference>
<evidence type="ECO:0000256" key="2">
    <source>
        <dbReference type="ARBA" id="ARBA00022801"/>
    </source>
</evidence>
<dbReference type="EC" id="3.1.4.-" evidence="6"/>
<proteinExistence type="inferred from homology"/>
<sequence>MLSAGKDSLPPLDFGALGAPTPSSSGSPVSPGSMRGRRSDFRSASIDMKVVYVNNFESILDEMTTKTVKDVIKKQKVHNKKGRRSSWSSHTNNQEVSELFSVAPSTKASLELTSLVQTSIDNLRLLSFSNAIMMETALMSCIEKLIDVVFEAVDCSACSVFVMENDMQSMKEITHSVYQRTDRRRRVLSARTGIGKKVLVEPKKWIYVEDVSSEPAISQDLRSQYQAPDGKWLDYPCALYTAVRDHVGRPLAVLETSFKEVTERNREIQKVQAIGVIAASALRGAKLHEEIQYAKRQSDALLEVNQALSEEGNWDDIIQRILRVAYDCVNPEKVVLYLVDEATGNLVCSEDPTDILLKGDGIEGTVAEEQELFCLNNMKADSEEDKSVKNLMCCPIVNSERQTVGVIKAINKRKTGKLHDFSEEEDGVILQAIGDCAGVALDKARLMESILAEQRKNDSMVRCMKAVKNSGESVDKLMHNLVSVAYDIIEVASVTLYLVDVAGGRLICTVSKDKATQGEKYPLGEGIAGRVAATGSSIRIDNCGTDERYDATRDSHKNIDTRNILCHPIRDHRKKVVAVIELVNKKRGSFTEHDTEVLETFEAEVSTALKKAALEMAAGSGEGSMLAFINMYSSKLMGGSKDRRRDGTILLPGQQAKLLSSPKAGTRMLDLKDLQVLDALKVSQTREKEHEKLKKWDFDVLSIDKSNLMLCCLDMFSIYNASEELKVDEADLHAFVVTVSKNYRENPFHAFAHGAAVMHIAFMMMNQANGDEFLRGQDCVAILIATLCHDLDHPGTTNDFQKNSLSNLALTYNDRSILENHHAATAFKIMQSEGSAILVNLPNNQFTYMRKMIIEMILKTDQAGHFDMVKLLQTHTDETENGEPFFDINQESSRVELMSMIVHGADLGNPAYPKFEMTKMWCFRVCEEFSSQVVKEKELGLPVTAFMEGLNNEVDIAKLQVGFVNYVILPLWNAMVILLPKLTPSLDSCVQNVKLWQKIIEDGEKESPAEEGSADEESDDDSEGEED</sequence>
<dbReference type="Proteomes" id="UP001165082">
    <property type="component" value="Unassembled WGS sequence"/>
</dbReference>
<name>A0A9W7E3R6_9STRA</name>
<feature type="region of interest" description="Disordered" evidence="7">
    <location>
        <begin position="1003"/>
        <end position="1027"/>
    </location>
</feature>
<dbReference type="PRINTS" id="PR00387">
    <property type="entry name" value="PDIESTERASE1"/>
</dbReference>
<dbReference type="EMBL" id="BRXZ01006680">
    <property type="protein sequence ID" value="GMH64683.1"/>
    <property type="molecule type" value="Genomic_DNA"/>
</dbReference>
<gene>
    <name evidence="9" type="ORF">TrRE_jg4863</name>
</gene>
<feature type="binding site" evidence="5">
    <location>
        <position position="906"/>
    </location>
    <ligand>
        <name>Zn(2+)</name>
        <dbReference type="ChEBI" id="CHEBI:29105"/>
        <label>1</label>
    </ligand>
</feature>
<feature type="compositionally biased region" description="Acidic residues" evidence="7">
    <location>
        <begin position="1012"/>
        <end position="1027"/>
    </location>
</feature>
<evidence type="ECO:0000256" key="4">
    <source>
        <dbReference type="PIRSR" id="PIRSR623088-2"/>
    </source>
</evidence>
<dbReference type="InterPro" id="IPR023174">
    <property type="entry name" value="PDEase_CS"/>
</dbReference>
<evidence type="ECO:0000313" key="10">
    <source>
        <dbReference type="Proteomes" id="UP001165082"/>
    </source>
</evidence>
<feature type="domain" description="PDEase" evidence="8">
    <location>
        <begin position="647"/>
        <end position="1003"/>
    </location>
</feature>
<evidence type="ECO:0000259" key="8">
    <source>
        <dbReference type="PROSITE" id="PS51845"/>
    </source>
</evidence>
<dbReference type="InterPro" id="IPR036971">
    <property type="entry name" value="PDEase_catalytic_dom_sf"/>
</dbReference>
<dbReference type="OrthoDB" id="546632at2759"/>
<evidence type="ECO:0000256" key="5">
    <source>
        <dbReference type="PIRSR" id="PIRSR623088-3"/>
    </source>
</evidence>
<dbReference type="Pfam" id="PF00233">
    <property type="entry name" value="PDEase_I"/>
    <property type="match status" value="1"/>
</dbReference>
<comment type="similarity">
    <text evidence="6">Belongs to the cyclic nucleotide phosphodiesterase family.</text>
</comment>
<dbReference type="Pfam" id="PF01590">
    <property type="entry name" value="GAF"/>
    <property type="match status" value="2"/>
</dbReference>
<dbReference type="SUPFAM" id="SSF55781">
    <property type="entry name" value="GAF domain-like"/>
    <property type="match status" value="3"/>
</dbReference>
<evidence type="ECO:0000256" key="7">
    <source>
        <dbReference type="SAM" id="MobiDB-lite"/>
    </source>
</evidence>
<dbReference type="AlphaFoldDB" id="A0A9W7E3R6"/>
<feature type="binding site" evidence="4">
    <location>
        <position position="960"/>
    </location>
    <ligand>
        <name>AMP</name>
        <dbReference type="ChEBI" id="CHEBI:456215"/>
    </ligand>
</feature>
<dbReference type="GO" id="GO:0046872">
    <property type="term" value="F:metal ion binding"/>
    <property type="evidence" value="ECO:0007669"/>
    <property type="project" value="UniProtKB-KW"/>
</dbReference>
<feature type="compositionally biased region" description="Low complexity" evidence="7">
    <location>
        <begin position="22"/>
        <end position="34"/>
    </location>
</feature>
<dbReference type="PROSITE" id="PS00126">
    <property type="entry name" value="PDEASE_I_1"/>
    <property type="match status" value="1"/>
</dbReference>
<comment type="cofactor">
    <cofactor evidence="6">
        <name>a divalent metal cation</name>
        <dbReference type="ChEBI" id="CHEBI:60240"/>
    </cofactor>
    <text evidence="6">Binds 2 divalent metal cations per subunit. Site 1 may preferentially bind zinc ions, while site 2 has a preference for magnesium and/or manganese ions.</text>
</comment>
<feature type="binding site" evidence="4">
    <location>
        <begin position="749"/>
        <end position="753"/>
    </location>
    <ligand>
        <name>AMP</name>
        <dbReference type="ChEBI" id="CHEBI:456215"/>
    </ligand>
</feature>
<keyword evidence="10" id="KW-1185">Reference proteome</keyword>
<feature type="binding site" evidence="4">
    <location>
        <position position="906"/>
    </location>
    <ligand>
        <name>AMP</name>
        <dbReference type="ChEBI" id="CHEBI:456215"/>
    </ligand>
</feature>
<feature type="region of interest" description="Disordered" evidence="7">
    <location>
        <begin position="1"/>
        <end position="38"/>
    </location>
</feature>
<dbReference type="InterPro" id="IPR023088">
    <property type="entry name" value="PDEase"/>
</dbReference>
<evidence type="ECO:0000256" key="1">
    <source>
        <dbReference type="ARBA" id="ARBA00022723"/>
    </source>
</evidence>
<reference evidence="9" key="1">
    <citation type="submission" date="2022-07" db="EMBL/GenBank/DDBJ databases">
        <title>Genome analysis of Parmales, a sister group of diatoms, reveals the evolutionary specialization of diatoms from phago-mixotrophs to photoautotrophs.</title>
        <authorList>
            <person name="Ban H."/>
            <person name="Sato S."/>
            <person name="Yoshikawa S."/>
            <person name="Kazumasa Y."/>
            <person name="Nakamura Y."/>
            <person name="Ichinomiya M."/>
            <person name="Saitoh K."/>
            <person name="Sato N."/>
            <person name="Blanc-Mathieu R."/>
            <person name="Endo H."/>
            <person name="Kuwata A."/>
            <person name="Ogata H."/>
        </authorList>
    </citation>
    <scope>NUCLEOTIDE SEQUENCE</scope>
</reference>
<dbReference type="Gene3D" id="1.10.1300.10">
    <property type="entry name" value="3'5'-cyclic nucleotide phosphodiesterase, catalytic domain"/>
    <property type="match status" value="1"/>
</dbReference>
<comment type="caution">
    <text evidence="9">The sequence shown here is derived from an EMBL/GenBank/DDBJ whole genome shotgun (WGS) entry which is preliminary data.</text>
</comment>
<keyword evidence="1 5" id="KW-0479">Metal-binding</keyword>
<dbReference type="GO" id="GO:0007165">
    <property type="term" value="P:signal transduction"/>
    <property type="evidence" value="ECO:0007669"/>
    <property type="project" value="InterPro"/>
</dbReference>
<feature type="binding site" evidence="5">
    <location>
        <position position="753"/>
    </location>
    <ligand>
        <name>Zn(2+)</name>
        <dbReference type="ChEBI" id="CHEBI:29105"/>
        <label>1</label>
    </ligand>
</feature>
<keyword evidence="2 6" id="KW-0378">Hydrolase</keyword>
<dbReference type="InterPro" id="IPR003018">
    <property type="entry name" value="GAF"/>
</dbReference>
<feature type="active site" description="Proton donor" evidence="3">
    <location>
        <position position="749"/>
    </location>
</feature>
<dbReference type="GO" id="GO:0004114">
    <property type="term" value="F:3',5'-cyclic-nucleotide phosphodiesterase activity"/>
    <property type="evidence" value="ECO:0007669"/>
    <property type="project" value="InterPro"/>
</dbReference>